<sequence length="352" mass="35890">MARPPARGAPRPPPTGGLGEASVANQPALGGGPQLGGLFVNGMPTLRKTRGAAVDTGRGTTSVPSPPAAALPRPPVSSKPPTAQTLPRSFKAPPPIPGRNLINTSLSSASTPPPPPPPPPPTSAGISSQPAMGIPPSIKSSLATPPPGRTRSNSSPQRPIPPPPPRNVPTPPGSPSYPSITTKGPPMRSVPLPGANTASSLAVPPPLPPGRTRSVSTSDSAQAVPSVNNISGSFASPPPPPPPPAPPSTQRPSQGLATPPRSPLPPPPPPPPSRLSPSVNSNVPRAPVPPPQNSHSPLSQQIPLTEGGGRFRFRTLSELPAPRSYNNRFRHVYPSGEERGSNKSVREIVNAI</sequence>
<dbReference type="Proteomes" id="UP000605846">
    <property type="component" value="Unassembled WGS sequence"/>
</dbReference>
<feature type="compositionally biased region" description="Pro residues" evidence="1">
    <location>
        <begin position="236"/>
        <end position="249"/>
    </location>
</feature>
<accession>A0A8H7EL46</accession>
<reference evidence="2" key="1">
    <citation type="submission" date="2020-01" db="EMBL/GenBank/DDBJ databases">
        <title>Genome Sequencing of Three Apophysomyces-Like Fungal Strains Confirms a Novel Fungal Genus in the Mucoromycota with divergent Burkholderia-like Endosymbiotic Bacteria.</title>
        <authorList>
            <person name="Stajich J.E."/>
            <person name="Macias A.M."/>
            <person name="Carter-House D."/>
            <person name="Lovett B."/>
            <person name="Kasson L.R."/>
            <person name="Berry K."/>
            <person name="Grigoriev I."/>
            <person name="Chang Y."/>
            <person name="Spatafora J."/>
            <person name="Kasson M.T."/>
        </authorList>
    </citation>
    <scope>NUCLEOTIDE SEQUENCE</scope>
    <source>
        <strain evidence="2">NRRL A-21654</strain>
    </source>
</reference>
<comment type="caution">
    <text evidence="2">The sequence shown here is derived from an EMBL/GenBank/DDBJ whole genome shotgun (WGS) entry which is preliminary data.</text>
</comment>
<evidence type="ECO:0000313" key="3">
    <source>
        <dbReference type="Proteomes" id="UP000605846"/>
    </source>
</evidence>
<feature type="compositionally biased region" description="Pro residues" evidence="1">
    <location>
        <begin position="111"/>
        <end position="122"/>
    </location>
</feature>
<gene>
    <name evidence="2" type="ORF">EC973_005894</name>
</gene>
<feature type="region of interest" description="Disordered" evidence="1">
    <location>
        <begin position="326"/>
        <end position="352"/>
    </location>
</feature>
<keyword evidence="3" id="KW-1185">Reference proteome</keyword>
<dbReference type="OrthoDB" id="2430277at2759"/>
<feature type="compositionally biased region" description="Polar residues" evidence="1">
    <location>
        <begin position="213"/>
        <end position="234"/>
    </location>
</feature>
<feature type="compositionally biased region" description="Polar residues" evidence="1">
    <location>
        <begin position="293"/>
        <end position="303"/>
    </location>
</feature>
<feature type="compositionally biased region" description="Pro residues" evidence="1">
    <location>
        <begin position="158"/>
        <end position="175"/>
    </location>
</feature>
<protein>
    <recommendedName>
        <fullName evidence="4">WH2 domain-containing protein</fullName>
    </recommendedName>
</protein>
<feature type="compositionally biased region" description="Polar residues" evidence="1">
    <location>
        <begin position="101"/>
        <end position="110"/>
    </location>
</feature>
<organism evidence="2 3">
    <name type="scientific">Apophysomyces ossiformis</name>
    <dbReference type="NCBI Taxonomy" id="679940"/>
    <lineage>
        <taxon>Eukaryota</taxon>
        <taxon>Fungi</taxon>
        <taxon>Fungi incertae sedis</taxon>
        <taxon>Mucoromycota</taxon>
        <taxon>Mucoromycotina</taxon>
        <taxon>Mucoromycetes</taxon>
        <taxon>Mucorales</taxon>
        <taxon>Mucorineae</taxon>
        <taxon>Mucoraceae</taxon>
        <taxon>Apophysomyces</taxon>
    </lineage>
</organism>
<feature type="compositionally biased region" description="Basic and acidic residues" evidence="1">
    <location>
        <begin position="336"/>
        <end position="346"/>
    </location>
</feature>
<feature type="region of interest" description="Disordered" evidence="1">
    <location>
        <begin position="1"/>
        <end position="309"/>
    </location>
</feature>
<evidence type="ECO:0008006" key="4">
    <source>
        <dbReference type="Google" id="ProtNLM"/>
    </source>
</evidence>
<feature type="compositionally biased region" description="Pro residues" evidence="1">
    <location>
        <begin position="260"/>
        <end position="274"/>
    </location>
</feature>
<name>A0A8H7EL46_9FUNG</name>
<proteinExistence type="predicted"/>
<evidence type="ECO:0000256" key="1">
    <source>
        <dbReference type="SAM" id="MobiDB-lite"/>
    </source>
</evidence>
<feature type="compositionally biased region" description="Low complexity" evidence="1">
    <location>
        <begin position="275"/>
        <end position="284"/>
    </location>
</feature>
<evidence type="ECO:0000313" key="2">
    <source>
        <dbReference type="EMBL" id="KAF7720859.1"/>
    </source>
</evidence>
<dbReference type="EMBL" id="JABAYA010000345">
    <property type="protein sequence ID" value="KAF7720859.1"/>
    <property type="molecule type" value="Genomic_DNA"/>
</dbReference>
<feature type="compositionally biased region" description="Pro residues" evidence="1">
    <location>
        <begin position="64"/>
        <end position="78"/>
    </location>
</feature>
<dbReference type="AlphaFoldDB" id="A0A8H7EL46"/>